<dbReference type="Proteomes" id="UP000193642">
    <property type="component" value="Unassembled WGS sequence"/>
</dbReference>
<reference evidence="1 2" key="1">
    <citation type="submission" date="2016-07" db="EMBL/GenBank/DDBJ databases">
        <title>Pervasive Adenine N6-methylation of Active Genes in Fungi.</title>
        <authorList>
            <consortium name="DOE Joint Genome Institute"/>
            <person name="Mondo S.J."/>
            <person name="Dannebaum R.O."/>
            <person name="Kuo R.C."/>
            <person name="Labutti K."/>
            <person name="Haridas S."/>
            <person name="Kuo A."/>
            <person name="Salamov A."/>
            <person name="Ahrendt S.R."/>
            <person name="Lipzen A."/>
            <person name="Sullivan W."/>
            <person name="Andreopoulos W.B."/>
            <person name="Clum A."/>
            <person name="Lindquist E."/>
            <person name="Daum C."/>
            <person name="Ramamoorthy G.K."/>
            <person name="Gryganskyi A."/>
            <person name="Culley D."/>
            <person name="Magnuson J.K."/>
            <person name="James T.Y."/>
            <person name="O'Malley M.A."/>
            <person name="Stajich J.E."/>
            <person name="Spatafora J.W."/>
            <person name="Visel A."/>
            <person name="Grigoriev I.V."/>
        </authorList>
    </citation>
    <scope>NUCLEOTIDE SEQUENCE [LARGE SCALE GENOMIC DNA]</scope>
    <source>
        <strain evidence="1 2">JEL800</strain>
    </source>
</reference>
<dbReference type="OrthoDB" id="2139710at2759"/>
<evidence type="ECO:0000313" key="1">
    <source>
        <dbReference type="EMBL" id="ORY43614.1"/>
    </source>
</evidence>
<sequence>MPLAANEGDDDVSQEQIEKVESVLKEQEDKDVYLKEVQKLGHRVNHYKQDHIELTLAIFLVAILTFSHSCRISARSRLLLPGYYTWFDKDALHCTLRCL</sequence>
<gene>
    <name evidence="1" type="ORF">BCR33DRAFT_717301</name>
</gene>
<comment type="caution">
    <text evidence="1">The sequence shown here is derived from an EMBL/GenBank/DDBJ whole genome shotgun (WGS) entry which is preliminary data.</text>
</comment>
<keyword evidence="2" id="KW-1185">Reference proteome</keyword>
<evidence type="ECO:0000313" key="2">
    <source>
        <dbReference type="Proteomes" id="UP000193642"/>
    </source>
</evidence>
<accession>A0A1Y2C9T4</accession>
<dbReference type="EMBL" id="MCGO01000024">
    <property type="protein sequence ID" value="ORY43614.1"/>
    <property type="molecule type" value="Genomic_DNA"/>
</dbReference>
<name>A0A1Y2C9T4_9FUNG</name>
<protein>
    <submittedName>
        <fullName evidence="1">Uncharacterized protein</fullName>
    </submittedName>
</protein>
<proteinExistence type="predicted"/>
<organism evidence="1 2">
    <name type="scientific">Rhizoclosmatium globosum</name>
    <dbReference type="NCBI Taxonomy" id="329046"/>
    <lineage>
        <taxon>Eukaryota</taxon>
        <taxon>Fungi</taxon>
        <taxon>Fungi incertae sedis</taxon>
        <taxon>Chytridiomycota</taxon>
        <taxon>Chytridiomycota incertae sedis</taxon>
        <taxon>Chytridiomycetes</taxon>
        <taxon>Chytridiales</taxon>
        <taxon>Chytriomycetaceae</taxon>
        <taxon>Rhizoclosmatium</taxon>
    </lineage>
</organism>
<dbReference type="AlphaFoldDB" id="A0A1Y2C9T4"/>